<name>A0A5C2H6V1_9BACT</name>
<reference evidence="2" key="1">
    <citation type="submission" date="2019-09" db="EMBL/GenBank/DDBJ databases">
        <title>Complete genome sequencing of four Arcobacter species reveals a diverse suite of mobile elements.</title>
        <authorList>
            <person name="Miller W.G."/>
            <person name="Yee E."/>
            <person name="Bono J.L."/>
        </authorList>
    </citation>
    <scope>NUCLEOTIDE SEQUENCE [LARGE SCALE GENOMIC DNA]</scope>
    <source>
        <strain evidence="2">LMG 26638</strain>
    </source>
</reference>
<dbReference type="CDD" id="cd06170">
    <property type="entry name" value="LuxR_C_like"/>
    <property type="match status" value="1"/>
</dbReference>
<dbReference type="InterPro" id="IPR000792">
    <property type="entry name" value="Tscrpt_reg_LuxR_C"/>
</dbReference>
<dbReference type="SUPFAM" id="SSF46894">
    <property type="entry name" value="C-terminal effector domain of the bipartite response regulators"/>
    <property type="match status" value="1"/>
</dbReference>
<evidence type="ECO:0000313" key="3">
    <source>
        <dbReference type="Proteomes" id="UP000322726"/>
    </source>
</evidence>
<keyword evidence="3" id="KW-1185">Reference proteome</keyword>
<accession>A0A5C2H6V1</accession>
<dbReference type="Pfam" id="PF00196">
    <property type="entry name" value="GerE"/>
    <property type="match status" value="1"/>
</dbReference>
<dbReference type="AlphaFoldDB" id="A0A5C2H6V1"/>
<proteinExistence type="predicted"/>
<reference evidence="2" key="2">
    <citation type="submission" date="2019-09" db="EMBL/GenBank/DDBJ databases">
        <title>Taxonomic note: a critical rebuttal of the proposed division of the genus Arcobacter into six genera, emended descriptions of Arcobacter anaerophilus and the genus Arcobacter, and an assessment of genus-level boundaries for Epsilonproteobacteria using in silico genomic comparator tools.</title>
        <authorList>
            <person name="On S.L.W."/>
            <person name="Miller W.G."/>
            <person name="Biggs P."/>
            <person name="Cornelius A."/>
            <person name="Vandamme P."/>
        </authorList>
    </citation>
    <scope>NUCLEOTIDE SEQUENCE [LARGE SCALE GENOMIC DNA]</scope>
    <source>
        <strain evidence="2">LMG 26638</strain>
    </source>
</reference>
<dbReference type="Proteomes" id="UP000322726">
    <property type="component" value="Chromosome"/>
</dbReference>
<dbReference type="PROSITE" id="PS50043">
    <property type="entry name" value="HTH_LUXR_2"/>
    <property type="match status" value="1"/>
</dbReference>
<dbReference type="PRINTS" id="PR00038">
    <property type="entry name" value="HTHLUXR"/>
</dbReference>
<protein>
    <submittedName>
        <fullName evidence="2">Transcriptional regulator, NarL/FixJ family</fullName>
    </submittedName>
</protein>
<organism evidence="2 3">
    <name type="scientific">Malaciobacter pacificus</name>
    <dbReference type="NCBI Taxonomy" id="1080223"/>
    <lineage>
        <taxon>Bacteria</taxon>
        <taxon>Pseudomonadati</taxon>
        <taxon>Campylobacterota</taxon>
        <taxon>Epsilonproteobacteria</taxon>
        <taxon>Campylobacterales</taxon>
        <taxon>Arcobacteraceae</taxon>
        <taxon>Malaciobacter</taxon>
    </lineage>
</organism>
<dbReference type="GO" id="GO:0006355">
    <property type="term" value="P:regulation of DNA-templated transcription"/>
    <property type="evidence" value="ECO:0007669"/>
    <property type="project" value="InterPro"/>
</dbReference>
<dbReference type="Gene3D" id="3.40.50.2300">
    <property type="match status" value="1"/>
</dbReference>
<dbReference type="InterPro" id="IPR036388">
    <property type="entry name" value="WH-like_DNA-bd_sf"/>
</dbReference>
<dbReference type="SMART" id="SM00421">
    <property type="entry name" value="HTH_LUXR"/>
    <property type="match status" value="1"/>
</dbReference>
<gene>
    <name evidence="2" type="ORF">APAC_1574</name>
</gene>
<dbReference type="KEGG" id="apai:APAC_1574"/>
<dbReference type="GO" id="GO:0003677">
    <property type="term" value="F:DNA binding"/>
    <property type="evidence" value="ECO:0007669"/>
    <property type="project" value="UniProtKB-KW"/>
</dbReference>
<dbReference type="InterPro" id="IPR039420">
    <property type="entry name" value="WalR-like"/>
</dbReference>
<sequence>MRIILVSINRVLHQQWKKAIHSTVEVISLYSIIEIKKFTFHSKDIIIFDYDNLENELSYLLSNKVVCLSSKLDNIEGFNLLKKGIKAYGNNYMTPMNLAEVIKTVSLGKIWISPDLMSFIIKNSTLNQNLVNEDFSLEELTSRELEVAKEVSKGHTNKLIAQYLNITERTVKAHISTIFSKLDISDRVSLGIKVKEYLRNRS</sequence>
<dbReference type="InterPro" id="IPR016032">
    <property type="entry name" value="Sig_transdc_resp-reg_C-effctor"/>
</dbReference>
<dbReference type="Gene3D" id="1.10.10.10">
    <property type="entry name" value="Winged helix-like DNA-binding domain superfamily/Winged helix DNA-binding domain"/>
    <property type="match status" value="1"/>
</dbReference>
<dbReference type="PANTHER" id="PTHR43214">
    <property type="entry name" value="TWO-COMPONENT RESPONSE REGULATOR"/>
    <property type="match status" value="1"/>
</dbReference>
<dbReference type="OrthoDB" id="5343354at2"/>
<evidence type="ECO:0000313" key="2">
    <source>
        <dbReference type="EMBL" id="QEP34677.1"/>
    </source>
</evidence>
<dbReference type="PANTHER" id="PTHR43214:SF43">
    <property type="entry name" value="TWO-COMPONENT RESPONSE REGULATOR"/>
    <property type="match status" value="1"/>
</dbReference>
<dbReference type="RefSeq" id="WP_130233608.1">
    <property type="nucleotide sequence ID" value="NZ_BMEF01000046.1"/>
</dbReference>
<keyword evidence="1" id="KW-0238">DNA-binding</keyword>
<dbReference type="EMBL" id="CP035928">
    <property type="protein sequence ID" value="QEP34677.1"/>
    <property type="molecule type" value="Genomic_DNA"/>
</dbReference>
<evidence type="ECO:0000256" key="1">
    <source>
        <dbReference type="ARBA" id="ARBA00023125"/>
    </source>
</evidence>